<name>A0A915AY40_PARUN</name>
<feature type="region of interest" description="Disordered" evidence="1">
    <location>
        <begin position="420"/>
        <end position="489"/>
    </location>
</feature>
<sequence>MIGGRCRVITERIEAMSKEYHTPSGFYLHTIFAGVSYDIGANGEPLEQLSMSTRVQVSNLPPLILPAMLNDFIYVHVENTDGLFVTLLKNRFILMRIAHLITNLVADKPLEMAFDPAPGEVVLLRSLTNMYVRGIVVSKPAFMKVEVYSVDDGRMLMVSMNDVFLLHDEELLSTPPQAFPIQVETTADMRDIDLQKLKVFLGKRLVGYQMTGVTEDGKNFMGRMFFEENGSDLVYELSQALCSRTMRVQLMKEGSEAKGVFRSRNSSSQPTICRKSHNGECGGNVSHTESNAICVHPLWLYKEELTKGFRQTQNKNVHKVCEASGVSAAGMWSEAAGETLKASSFHRLSSREGVNQNFMSMQTADDRTIGDNNAGDGSVILFEKELSSVNASRPKKPKETTNSGLCEDMCEGKDKARVMVRDDNVPGSSNDDGTNDEGMWTADELSVPPASCDGSEKIASVPNSDRSSSRNDYASLCDLSVDEEPHNEQ</sequence>
<dbReference type="WBParaSite" id="PgR020_g025_t02">
    <property type="protein sequence ID" value="PgR020_g025_t02"/>
    <property type="gene ID" value="PgR020_g025"/>
</dbReference>
<dbReference type="Pfam" id="PF00567">
    <property type="entry name" value="TUDOR"/>
    <property type="match status" value="1"/>
</dbReference>
<dbReference type="Gene3D" id="2.30.30.140">
    <property type="match status" value="1"/>
</dbReference>
<accession>A0A915AY40</accession>
<reference evidence="4" key="1">
    <citation type="submission" date="2022-11" db="UniProtKB">
        <authorList>
            <consortium name="WormBaseParasite"/>
        </authorList>
    </citation>
    <scope>IDENTIFICATION</scope>
</reference>
<evidence type="ECO:0000313" key="4">
    <source>
        <dbReference type="WBParaSite" id="PgR020_g025_t02"/>
    </source>
</evidence>
<dbReference type="InterPro" id="IPR002999">
    <property type="entry name" value="Tudor"/>
</dbReference>
<dbReference type="AlphaFoldDB" id="A0A915AY40"/>
<proteinExistence type="predicted"/>
<feature type="domain" description="Tudor" evidence="2">
    <location>
        <begin position="71"/>
        <end position="183"/>
    </location>
</feature>
<feature type="compositionally biased region" description="Polar residues" evidence="1">
    <location>
        <begin position="461"/>
        <end position="472"/>
    </location>
</feature>
<organism evidence="3 4">
    <name type="scientific">Parascaris univalens</name>
    <name type="common">Nematode worm</name>
    <dbReference type="NCBI Taxonomy" id="6257"/>
    <lineage>
        <taxon>Eukaryota</taxon>
        <taxon>Metazoa</taxon>
        <taxon>Ecdysozoa</taxon>
        <taxon>Nematoda</taxon>
        <taxon>Chromadorea</taxon>
        <taxon>Rhabditida</taxon>
        <taxon>Spirurina</taxon>
        <taxon>Ascaridomorpha</taxon>
        <taxon>Ascaridoidea</taxon>
        <taxon>Ascarididae</taxon>
        <taxon>Parascaris</taxon>
    </lineage>
</organism>
<evidence type="ECO:0000259" key="2">
    <source>
        <dbReference type="Pfam" id="PF00567"/>
    </source>
</evidence>
<protein>
    <submittedName>
        <fullName evidence="4">Tudor domain-containing protein</fullName>
    </submittedName>
</protein>
<evidence type="ECO:0000256" key="1">
    <source>
        <dbReference type="SAM" id="MobiDB-lite"/>
    </source>
</evidence>
<dbReference type="SUPFAM" id="SSF63748">
    <property type="entry name" value="Tudor/PWWP/MBT"/>
    <property type="match status" value="1"/>
</dbReference>
<evidence type="ECO:0000313" key="3">
    <source>
        <dbReference type="Proteomes" id="UP000887569"/>
    </source>
</evidence>
<keyword evidence="3" id="KW-1185">Reference proteome</keyword>
<dbReference type="Proteomes" id="UP000887569">
    <property type="component" value="Unplaced"/>
</dbReference>